<dbReference type="EMBL" id="JACHJH010000005">
    <property type="protein sequence ID" value="MBB4894710.1"/>
    <property type="molecule type" value="Genomic_DNA"/>
</dbReference>
<gene>
    <name evidence="3" type="ORF">FHS39_003768</name>
</gene>
<name>A0A7W7PND1_9ACTN</name>
<evidence type="ECO:0000313" key="3">
    <source>
        <dbReference type="EMBL" id="MBB4894710.1"/>
    </source>
</evidence>
<dbReference type="Proteomes" id="UP000556084">
    <property type="component" value="Unassembled WGS sequence"/>
</dbReference>
<evidence type="ECO:0000313" key="4">
    <source>
        <dbReference type="Proteomes" id="UP000556084"/>
    </source>
</evidence>
<feature type="signal peptide" evidence="2">
    <location>
        <begin position="1"/>
        <end position="24"/>
    </location>
</feature>
<feature type="chain" id="PRO_5030785473" description="Secreted protein" evidence="2">
    <location>
        <begin position="25"/>
        <end position="87"/>
    </location>
</feature>
<keyword evidence="2" id="KW-0732">Signal</keyword>
<evidence type="ECO:0000256" key="2">
    <source>
        <dbReference type="SAM" id="SignalP"/>
    </source>
</evidence>
<dbReference type="RefSeq" id="WP_184350471.1">
    <property type="nucleotide sequence ID" value="NZ_JACHJH010000005.1"/>
</dbReference>
<comment type="caution">
    <text evidence="3">The sequence shown here is derived from an EMBL/GenBank/DDBJ whole genome shotgun (WGS) entry which is preliminary data.</text>
</comment>
<accession>A0A7W7PND1</accession>
<organism evidence="3 4">
    <name type="scientific">Streptomyces olivoverticillatus</name>
    <dbReference type="NCBI Taxonomy" id="66427"/>
    <lineage>
        <taxon>Bacteria</taxon>
        <taxon>Bacillati</taxon>
        <taxon>Actinomycetota</taxon>
        <taxon>Actinomycetes</taxon>
        <taxon>Kitasatosporales</taxon>
        <taxon>Streptomycetaceae</taxon>
        <taxon>Streptomyces</taxon>
    </lineage>
</organism>
<evidence type="ECO:0000256" key="1">
    <source>
        <dbReference type="SAM" id="MobiDB-lite"/>
    </source>
</evidence>
<sequence>MTRKSVAAMTALILAAAVTVTVSAYRDPAPEPAGGGAGAPTTVHDGGPDAASYWTPERMREARPADMGITPADDGHGAGERPSAGNR</sequence>
<keyword evidence="4" id="KW-1185">Reference proteome</keyword>
<feature type="region of interest" description="Disordered" evidence="1">
    <location>
        <begin position="26"/>
        <end position="87"/>
    </location>
</feature>
<proteinExistence type="predicted"/>
<evidence type="ECO:0008006" key="5">
    <source>
        <dbReference type="Google" id="ProtNLM"/>
    </source>
</evidence>
<protein>
    <recommendedName>
        <fullName evidence="5">Secreted protein</fullName>
    </recommendedName>
</protein>
<reference evidence="3 4" key="1">
    <citation type="submission" date="2020-08" db="EMBL/GenBank/DDBJ databases">
        <title>Genomic Encyclopedia of Type Strains, Phase III (KMG-III): the genomes of soil and plant-associated and newly described type strains.</title>
        <authorList>
            <person name="Whitman W."/>
        </authorList>
    </citation>
    <scope>NUCLEOTIDE SEQUENCE [LARGE SCALE GENOMIC DNA]</scope>
    <source>
        <strain evidence="3 4">CECT 3266</strain>
    </source>
</reference>
<dbReference type="AlphaFoldDB" id="A0A7W7PND1"/>